<evidence type="ECO:0000256" key="5">
    <source>
        <dbReference type="SAM" id="MobiDB-lite"/>
    </source>
</evidence>
<dbReference type="GO" id="GO:0000978">
    <property type="term" value="F:RNA polymerase II cis-regulatory region sequence-specific DNA binding"/>
    <property type="evidence" value="ECO:0007669"/>
    <property type="project" value="TreeGrafter"/>
</dbReference>
<keyword evidence="3" id="KW-0804">Transcription</keyword>
<dbReference type="KEGG" id="tng:GSTEN00011622G001"/>
<dbReference type="GO" id="GO:0046983">
    <property type="term" value="F:protein dimerization activity"/>
    <property type="evidence" value="ECO:0007669"/>
    <property type="project" value="InterPro"/>
</dbReference>
<dbReference type="Pfam" id="PF00010">
    <property type="entry name" value="HLH"/>
    <property type="match status" value="1"/>
</dbReference>
<dbReference type="CDD" id="cd19705">
    <property type="entry name" value="bHLH_TS_LYL1"/>
    <property type="match status" value="1"/>
</dbReference>
<feature type="domain" description="BHLH" evidence="6">
    <location>
        <begin position="277"/>
        <end position="329"/>
    </location>
</feature>
<proteinExistence type="predicted"/>
<evidence type="ECO:0000256" key="2">
    <source>
        <dbReference type="ARBA" id="ARBA00023125"/>
    </source>
</evidence>
<evidence type="ECO:0000256" key="3">
    <source>
        <dbReference type="ARBA" id="ARBA00023163"/>
    </source>
</evidence>
<dbReference type="InterPro" id="IPR040238">
    <property type="entry name" value="TAL-like"/>
</dbReference>
<keyword evidence="2" id="KW-0238">DNA-binding</keyword>
<feature type="non-terminal residue" evidence="7">
    <location>
        <position position="337"/>
    </location>
</feature>
<organism evidence="7">
    <name type="scientific">Tetraodon nigroviridis</name>
    <name type="common">Spotted green pufferfish</name>
    <name type="synonym">Chelonodon nigroviridis</name>
    <dbReference type="NCBI Taxonomy" id="99883"/>
    <lineage>
        <taxon>Eukaryota</taxon>
        <taxon>Metazoa</taxon>
        <taxon>Chordata</taxon>
        <taxon>Craniata</taxon>
        <taxon>Vertebrata</taxon>
        <taxon>Euteleostomi</taxon>
        <taxon>Actinopterygii</taxon>
        <taxon>Neopterygii</taxon>
        <taxon>Teleostei</taxon>
        <taxon>Neoteleostei</taxon>
        <taxon>Acanthomorphata</taxon>
        <taxon>Eupercaria</taxon>
        <taxon>Tetraodontiformes</taxon>
        <taxon>Tetradontoidea</taxon>
        <taxon>Tetraodontidae</taxon>
        <taxon>Tetraodon</taxon>
    </lineage>
</organism>
<reference evidence="7" key="1">
    <citation type="journal article" date="2004" name="Nature">
        <title>Genome duplication in the teleost fish Tetraodon nigroviridis reveals the early vertebrate proto-karyotype.</title>
        <authorList>
            <person name="Jaillon O."/>
            <person name="Aury J.-M."/>
            <person name="Brunet F."/>
            <person name="Petit J.-L."/>
            <person name="Stange-Thomann N."/>
            <person name="Mauceli E."/>
            <person name="Bouneau L."/>
            <person name="Fischer C."/>
            <person name="Ozouf-Costaz C."/>
            <person name="Bernot A."/>
            <person name="Nicaud S."/>
            <person name="Jaffe D."/>
            <person name="Fisher S."/>
            <person name="Lutfalla G."/>
            <person name="Dossat C."/>
            <person name="Segurens B."/>
            <person name="Dasilva C."/>
            <person name="Salanoubat M."/>
            <person name="Levy M."/>
            <person name="Boudet N."/>
            <person name="Castellano S."/>
            <person name="Anthouard V."/>
            <person name="Jubin C."/>
            <person name="Castelli V."/>
            <person name="Katinka M."/>
            <person name="Vacherie B."/>
            <person name="Biemont C."/>
            <person name="Skalli Z."/>
            <person name="Cattolico L."/>
            <person name="Poulain J."/>
            <person name="De Berardinis V."/>
            <person name="Cruaud C."/>
            <person name="Duprat S."/>
            <person name="Brottier P."/>
            <person name="Coutanceau J.-P."/>
            <person name="Gouzy J."/>
            <person name="Parra G."/>
            <person name="Lardier G."/>
            <person name="Chapple C."/>
            <person name="McKernan K.J."/>
            <person name="McEwan P."/>
            <person name="Bosak S."/>
            <person name="Kellis M."/>
            <person name="Volff J.-N."/>
            <person name="Guigo R."/>
            <person name="Zody M.C."/>
            <person name="Mesirov J."/>
            <person name="Lindblad-Toh K."/>
            <person name="Birren B."/>
            <person name="Nusbaum C."/>
            <person name="Kahn D."/>
            <person name="Robinson-Rechavi M."/>
            <person name="Laudet V."/>
            <person name="Schachter V."/>
            <person name="Quetier F."/>
            <person name="Saurin W."/>
            <person name="Scarpelli C."/>
            <person name="Wincker P."/>
            <person name="Lander E.S."/>
            <person name="Weissenbach J."/>
            <person name="Roest Crollius H."/>
        </authorList>
    </citation>
    <scope>NUCLEOTIDE SEQUENCE [LARGE SCALE GENOMIC DNA]</scope>
</reference>
<dbReference type="AlphaFoldDB" id="Q4SW78"/>
<feature type="compositionally biased region" description="Pro residues" evidence="5">
    <location>
        <begin position="120"/>
        <end position="139"/>
    </location>
</feature>
<evidence type="ECO:0000256" key="1">
    <source>
        <dbReference type="ARBA" id="ARBA00023015"/>
    </source>
</evidence>
<dbReference type="PROSITE" id="PS50888">
    <property type="entry name" value="BHLH"/>
    <property type="match status" value="1"/>
</dbReference>
<feature type="compositionally biased region" description="Polar residues" evidence="5">
    <location>
        <begin position="35"/>
        <end position="56"/>
    </location>
</feature>
<reference evidence="7" key="2">
    <citation type="submission" date="2004-02" db="EMBL/GenBank/DDBJ databases">
        <authorList>
            <consortium name="Genoscope"/>
            <consortium name="Whitehead Institute Centre for Genome Research"/>
        </authorList>
    </citation>
    <scope>NUCLEOTIDE SEQUENCE</scope>
</reference>
<accession>Q4SW78</accession>
<dbReference type="PANTHER" id="PTHR13864">
    <property type="entry name" value="T-CELL ACUTE LYMPHOCYTIC LEUKEMIA/STEM CELL LEUKEMIA-RELATED"/>
    <property type="match status" value="1"/>
</dbReference>
<dbReference type="Gene3D" id="4.10.280.10">
    <property type="entry name" value="Helix-loop-helix DNA-binding domain"/>
    <property type="match status" value="1"/>
</dbReference>
<evidence type="ECO:0000256" key="4">
    <source>
        <dbReference type="ARBA" id="ARBA00075195"/>
    </source>
</evidence>
<evidence type="ECO:0000259" key="6">
    <source>
        <dbReference type="PROSITE" id="PS50888"/>
    </source>
</evidence>
<gene>
    <name evidence="7" type="ORF">GSTENG00011622001</name>
</gene>
<dbReference type="FunFam" id="4.10.280.10:FF:000015">
    <property type="entry name" value="T-cell acute lymphocytic leukemia 1"/>
    <property type="match status" value="1"/>
</dbReference>
<evidence type="ECO:0000313" key="7">
    <source>
        <dbReference type="EMBL" id="CAF95104.1"/>
    </source>
</evidence>
<keyword evidence="1" id="KW-0805">Transcription regulation</keyword>
<name>Q4SW78_TETNG</name>
<comment type="caution">
    <text evidence="7">The sequence shown here is derived from an EMBL/GenBank/DDBJ whole genome shotgun (WGS) entry which is preliminary data.</text>
</comment>
<dbReference type="OrthoDB" id="10069510at2759"/>
<dbReference type="InterPro" id="IPR036638">
    <property type="entry name" value="HLH_DNA-bd_sf"/>
</dbReference>
<dbReference type="InterPro" id="IPR011598">
    <property type="entry name" value="bHLH_dom"/>
</dbReference>
<protein>
    <recommendedName>
        <fullName evidence="4">Stem cell protein</fullName>
    </recommendedName>
</protein>
<feature type="compositionally biased region" description="Low complexity" evidence="5">
    <location>
        <begin position="140"/>
        <end position="153"/>
    </location>
</feature>
<dbReference type="SUPFAM" id="SSF47459">
    <property type="entry name" value="HLH, helix-loop-helix DNA-binding domain"/>
    <property type="match status" value="1"/>
</dbReference>
<dbReference type="PANTHER" id="PTHR13864:SF25">
    <property type="entry name" value="PROTEIN LYL-1-LIKE ISOFORM X1-RELATED"/>
    <property type="match status" value="1"/>
</dbReference>
<dbReference type="GO" id="GO:0000981">
    <property type="term" value="F:DNA-binding transcription factor activity, RNA polymerase II-specific"/>
    <property type="evidence" value="ECO:0007669"/>
    <property type="project" value="InterPro"/>
</dbReference>
<dbReference type="EMBL" id="CAAE01013682">
    <property type="protein sequence ID" value="CAF95104.1"/>
    <property type="molecule type" value="Genomic_DNA"/>
</dbReference>
<sequence>MMEKLDSAVTPASPLDLPRRSSSSSSEASSPDCVSVQQQHSPFQRGTSPDASSQCDNRTEGRGWEDAPASSPPAELHSHMETDAEPVPTAMDTEEEEETRGGSTSTPAQVASADRSPNLSSPPPLLPAPAKTPPRPFPPTASTASLPLSSASSPLPPHVPVISLGHSKPPLPLTGTPLTALHPIPNLLHGPHGDLRRGQMTCLPVAHPGSSAGSVGPPAPSPGPLFPQQYLSAHPLFTSSYLGPSGGNYGIINSRIKRRPSSHLDMEISECPPQKIARRVFTNSRERWRQQNVNGAFSELRKLIPTHPPDKKLSKNEILRLAVKYINFLVTLLNDQT</sequence>
<feature type="region of interest" description="Disordered" evidence="5">
    <location>
        <begin position="1"/>
        <end position="153"/>
    </location>
</feature>
<dbReference type="SMART" id="SM00353">
    <property type="entry name" value="HLH"/>
    <property type="match status" value="1"/>
</dbReference>
<feature type="compositionally biased region" description="Low complexity" evidence="5">
    <location>
        <begin position="11"/>
        <end position="32"/>
    </location>
</feature>